<dbReference type="SUPFAM" id="SSF46767">
    <property type="entry name" value="Methylated DNA-protein cysteine methyltransferase, C-terminal domain"/>
    <property type="match status" value="1"/>
</dbReference>
<dbReference type="InterPro" id="IPR001497">
    <property type="entry name" value="MethylDNA_cys_MeTrfase_AS"/>
</dbReference>
<comment type="catalytic activity">
    <reaction evidence="1">
        <text>a 4-O-methyl-thymidine in DNA + L-cysteinyl-[protein] = a thymidine in DNA + S-methyl-L-cysteinyl-[protein]</text>
        <dbReference type="Rhea" id="RHEA:53428"/>
        <dbReference type="Rhea" id="RHEA-COMP:10131"/>
        <dbReference type="Rhea" id="RHEA-COMP:10132"/>
        <dbReference type="Rhea" id="RHEA-COMP:13555"/>
        <dbReference type="Rhea" id="RHEA-COMP:13556"/>
        <dbReference type="ChEBI" id="CHEBI:29950"/>
        <dbReference type="ChEBI" id="CHEBI:82612"/>
        <dbReference type="ChEBI" id="CHEBI:137386"/>
        <dbReference type="ChEBI" id="CHEBI:137387"/>
        <dbReference type="EC" id="2.1.1.63"/>
    </reaction>
</comment>
<dbReference type="PROSITE" id="PS00374">
    <property type="entry name" value="MGMT"/>
    <property type="match status" value="1"/>
</dbReference>
<gene>
    <name evidence="8" type="ORF">GGR23_003302</name>
</gene>
<dbReference type="Pfam" id="PF01035">
    <property type="entry name" value="DNA_binding_1"/>
    <property type="match status" value="1"/>
</dbReference>
<evidence type="ECO:0000313" key="8">
    <source>
        <dbReference type="EMBL" id="MBB4066089.1"/>
    </source>
</evidence>
<keyword evidence="5" id="KW-0234">DNA repair</keyword>
<dbReference type="CDD" id="cd06445">
    <property type="entry name" value="ATase"/>
    <property type="match status" value="1"/>
</dbReference>
<keyword evidence="4" id="KW-0227">DNA damage</keyword>
<dbReference type="AlphaFoldDB" id="A0A7W6J786"/>
<comment type="caution">
    <text evidence="8">The sequence shown here is derived from an EMBL/GenBank/DDBJ whole genome shotgun (WGS) entry which is preliminary data.</text>
</comment>
<evidence type="ECO:0000256" key="1">
    <source>
        <dbReference type="ARBA" id="ARBA00001286"/>
    </source>
</evidence>
<evidence type="ECO:0000256" key="3">
    <source>
        <dbReference type="ARBA" id="ARBA00022679"/>
    </source>
</evidence>
<comment type="catalytic activity">
    <reaction evidence="6">
        <text>a 6-O-methyl-2'-deoxyguanosine in DNA + L-cysteinyl-[protein] = S-methyl-L-cysteinyl-[protein] + a 2'-deoxyguanosine in DNA</text>
        <dbReference type="Rhea" id="RHEA:24000"/>
        <dbReference type="Rhea" id="RHEA-COMP:10131"/>
        <dbReference type="Rhea" id="RHEA-COMP:10132"/>
        <dbReference type="Rhea" id="RHEA-COMP:11367"/>
        <dbReference type="Rhea" id="RHEA-COMP:11368"/>
        <dbReference type="ChEBI" id="CHEBI:29950"/>
        <dbReference type="ChEBI" id="CHEBI:82612"/>
        <dbReference type="ChEBI" id="CHEBI:85445"/>
        <dbReference type="ChEBI" id="CHEBI:85448"/>
        <dbReference type="EC" id="2.1.1.63"/>
    </reaction>
</comment>
<accession>A0A7W6J786</accession>
<evidence type="ECO:0000259" key="7">
    <source>
        <dbReference type="Pfam" id="PF01035"/>
    </source>
</evidence>
<evidence type="ECO:0000313" key="9">
    <source>
        <dbReference type="Proteomes" id="UP000528286"/>
    </source>
</evidence>
<dbReference type="InterPro" id="IPR014048">
    <property type="entry name" value="MethylDNA_cys_MeTrfase_DNA-bd"/>
</dbReference>
<keyword evidence="2 8" id="KW-0489">Methyltransferase</keyword>
<proteinExistence type="predicted"/>
<dbReference type="EC" id="2.1.1.63" evidence="8"/>
<evidence type="ECO:0000256" key="2">
    <source>
        <dbReference type="ARBA" id="ARBA00022603"/>
    </source>
</evidence>
<dbReference type="RefSeq" id="WP_183367376.1">
    <property type="nucleotide sequence ID" value="NZ_JACIEZ010000007.1"/>
</dbReference>
<sequence>MTGTQVFEIETDWGPFRMAWSEAGLVRTGLPDPARGGAPVDLPVPEGPVARWAEMVMAYFRGEAVDFGELPLDDRHLGDKERAIYGALRSVPRGRTVTYGRLAALAGLPGEARTVGAAMARNPWPLVVPCHRVMASGGQAGGFSAPGGVATKFRLLRLEGVAGLEENLLLPGLFDQG</sequence>
<dbReference type="GO" id="GO:0032259">
    <property type="term" value="P:methylation"/>
    <property type="evidence" value="ECO:0007669"/>
    <property type="project" value="UniProtKB-KW"/>
</dbReference>
<dbReference type="EMBL" id="JACIEZ010000007">
    <property type="protein sequence ID" value="MBB4066089.1"/>
    <property type="molecule type" value="Genomic_DNA"/>
</dbReference>
<evidence type="ECO:0000256" key="6">
    <source>
        <dbReference type="ARBA" id="ARBA00049348"/>
    </source>
</evidence>
<dbReference type="InterPro" id="IPR036388">
    <property type="entry name" value="WH-like_DNA-bd_sf"/>
</dbReference>
<feature type="domain" description="Methylated-DNA-[protein]-cysteine S-methyltransferase DNA binding" evidence="7">
    <location>
        <begin position="81"/>
        <end position="161"/>
    </location>
</feature>
<dbReference type="InterPro" id="IPR036217">
    <property type="entry name" value="MethylDNA_cys_MeTrfase_DNAb"/>
</dbReference>
<dbReference type="Gene3D" id="1.10.10.10">
    <property type="entry name" value="Winged helix-like DNA-binding domain superfamily/Winged helix DNA-binding domain"/>
    <property type="match status" value="1"/>
</dbReference>
<keyword evidence="3 8" id="KW-0808">Transferase</keyword>
<protein>
    <submittedName>
        <fullName evidence="8">Methylated-DNA-[protein]-cysteine S-methyltransferase</fullName>
        <ecNumber evidence="8">2.1.1.63</ecNumber>
    </submittedName>
</protein>
<name>A0A7W6J786_9HYPH</name>
<evidence type="ECO:0000256" key="5">
    <source>
        <dbReference type="ARBA" id="ARBA00023204"/>
    </source>
</evidence>
<organism evidence="8 9">
    <name type="scientific">Gellertiella hungarica</name>
    <dbReference type="NCBI Taxonomy" id="1572859"/>
    <lineage>
        <taxon>Bacteria</taxon>
        <taxon>Pseudomonadati</taxon>
        <taxon>Pseudomonadota</taxon>
        <taxon>Alphaproteobacteria</taxon>
        <taxon>Hyphomicrobiales</taxon>
        <taxon>Rhizobiaceae</taxon>
        <taxon>Gellertiella</taxon>
    </lineage>
</organism>
<dbReference type="Proteomes" id="UP000528286">
    <property type="component" value="Unassembled WGS sequence"/>
</dbReference>
<keyword evidence="9" id="KW-1185">Reference proteome</keyword>
<evidence type="ECO:0000256" key="4">
    <source>
        <dbReference type="ARBA" id="ARBA00022763"/>
    </source>
</evidence>
<dbReference type="GO" id="GO:0006281">
    <property type="term" value="P:DNA repair"/>
    <property type="evidence" value="ECO:0007669"/>
    <property type="project" value="UniProtKB-KW"/>
</dbReference>
<dbReference type="NCBIfam" id="TIGR00589">
    <property type="entry name" value="ogt"/>
    <property type="match status" value="1"/>
</dbReference>
<dbReference type="PANTHER" id="PTHR10815:SF5">
    <property type="entry name" value="METHYLATED-DNA--PROTEIN-CYSTEINE METHYLTRANSFERASE"/>
    <property type="match status" value="1"/>
</dbReference>
<dbReference type="GO" id="GO:0003908">
    <property type="term" value="F:methylated-DNA-[protein]-cysteine S-methyltransferase activity"/>
    <property type="evidence" value="ECO:0007669"/>
    <property type="project" value="UniProtKB-EC"/>
</dbReference>
<reference evidence="8 9" key="1">
    <citation type="submission" date="2020-08" db="EMBL/GenBank/DDBJ databases">
        <title>Genomic Encyclopedia of Type Strains, Phase IV (KMG-IV): sequencing the most valuable type-strain genomes for metagenomic binning, comparative biology and taxonomic classification.</title>
        <authorList>
            <person name="Goeker M."/>
        </authorList>
    </citation>
    <scope>NUCLEOTIDE SEQUENCE [LARGE SCALE GENOMIC DNA]</scope>
    <source>
        <strain evidence="8 9">DSM 29853</strain>
    </source>
</reference>
<dbReference type="PANTHER" id="PTHR10815">
    <property type="entry name" value="METHYLATED-DNA--PROTEIN-CYSTEINE METHYLTRANSFERASE"/>
    <property type="match status" value="1"/>
</dbReference>